<dbReference type="RefSeq" id="WP_156220249.1">
    <property type="nucleotide sequence ID" value="NZ_WOFH01000013.1"/>
</dbReference>
<dbReference type="InterPro" id="IPR011251">
    <property type="entry name" value="Luciferase-like_dom"/>
</dbReference>
<feature type="domain" description="Luciferase-like" evidence="5">
    <location>
        <begin position="35"/>
        <end position="330"/>
    </location>
</feature>
<keyword evidence="4" id="KW-0503">Monooxygenase</keyword>
<evidence type="ECO:0000256" key="3">
    <source>
        <dbReference type="ARBA" id="ARBA00023002"/>
    </source>
</evidence>
<sequence length="366" mass="40053">MSEVSFTTVVGSGLDMSGGSAFVPGDRRIRDYRQGEIAETARAVEDAGFDQALLVYESNWPDTFLVGSEVLAATTRLRTLVAHRPGFHAPTLAARSLATLDRYSGGRAALHVIAGSTDYGQRRDGDFLPKAERYARAEEYLDLLKRELTATEPFDYEGEHYRVRDAFSEIRPVQTPHPTIFSGGSSAEALELAARHTDVYATWGEPLADTAAQIARVRELAAAHGREIGFMSSFRPILGDTEEEAWRRADELRAAAEADGRAKAKRTQQPENEGSRRIVAFSERADRHDRALFLGIARATGSPVNHSALVGTPETVAEALADYHELGVHHFLIMTYGTPAPELGRELLPLTRERIAARASAPAGRN</sequence>
<dbReference type="Gene3D" id="3.20.20.30">
    <property type="entry name" value="Luciferase-like domain"/>
    <property type="match status" value="1"/>
</dbReference>
<proteinExistence type="predicted"/>
<dbReference type="AlphaFoldDB" id="A0A7K1L9Y8"/>
<gene>
    <name evidence="6" type="ORF">GNZ18_31295</name>
</gene>
<evidence type="ECO:0000256" key="1">
    <source>
        <dbReference type="ARBA" id="ARBA00022630"/>
    </source>
</evidence>
<keyword evidence="3" id="KW-0560">Oxidoreductase</keyword>
<dbReference type="CDD" id="cd01094">
    <property type="entry name" value="Alkanesulfonate_monoxygenase"/>
    <property type="match status" value="1"/>
</dbReference>
<dbReference type="PANTHER" id="PTHR42847">
    <property type="entry name" value="ALKANESULFONATE MONOOXYGENASE"/>
    <property type="match status" value="1"/>
</dbReference>
<keyword evidence="7" id="KW-1185">Reference proteome</keyword>
<dbReference type="Proteomes" id="UP000432015">
    <property type="component" value="Unassembled WGS sequence"/>
</dbReference>
<reference evidence="6 7" key="1">
    <citation type="submission" date="2019-11" db="EMBL/GenBank/DDBJ databases">
        <authorList>
            <person name="Cao P."/>
        </authorList>
    </citation>
    <scope>NUCLEOTIDE SEQUENCE [LARGE SCALE GENOMIC DNA]</scope>
    <source>
        <strain evidence="6 7">NEAU-AAG5</strain>
    </source>
</reference>
<keyword evidence="1" id="KW-0285">Flavoprotein</keyword>
<dbReference type="InterPro" id="IPR036661">
    <property type="entry name" value="Luciferase-like_sf"/>
</dbReference>
<dbReference type="InterPro" id="IPR050172">
    <property type="entry name" value="SsuD_RutA_monooxygenase"/>
</dbReference>
<dbReference type="PANTHER" id="PTHR42847:SF9">
    <property type="entry name" value="BLL6451 PROTEIN"/>
    <property type="match status" value="1"/>
</dbReference>
<evidence type="ECO:0000256" key="2">
    <source>
        <dbReference type="ARBA" id="ARBA00022643"/>
    </source>
</evidence>
<dbReference type="SUPFAM" id="SSF51679">
    <property type="entry name" value="Bacterial luciferase-like"/>
    <property type="match status" value="1"/>
</dbReference>
<evidence type="ECO:0000313" key="6">
    <source>
        <dbReference type="EMBL" id="MUN41056.1"/>
    </source>
</evidence>
<evidence type="ECO:0000259" key="5">
    <source>
        <dbReference type="Pfam" id="PF00296"/>
    </source>
</evidence>
<keyword evidence="2" id="KW-0288">FMN</keyword>
<dbReference type="GO" id="GO:0046306">
    <property type="term" value="P:alkanesulfonate catabolic process"/>
    <property type="evidence" value="ECO:0007669"/>
    <property type="project" value="TreeGrafter"/>
</dbReference>
<dbReference type="EMBL" id="WOFH01000013">
    <property type="protein sequence ID" value="MUN41056.1"/>
    <property type="molecule type" value="Genomic_DNA"/>
</dbReference>
<organism evidence="6 7">
    <name type="scientific">Actinomadura litoris</name>
    <dbReference type="NCBI Taxonomy" id="2678616"/>
    <lineage>
        <taxon>Bacteria</taxon>
        <taxon>Bacillati</taxon>
        <taxon>Actinomycetota</taxon>
        <taxon>Actinomycetes</taxon>
        <taxon>Streptosporangiales</taxon>
        <taxon>Thermomonosporaceae</taxon>
        <taxon>Actinomadura</taxon>
    </lineage>
</organism>
<accession>A0A7K1L9Y8</accession>
<dbReference type="Pfam" id="PF00296">
    <property type="entry name" value="Bac_luciferase"/>
    <property type="match status" value="1"/>
</dbReference>
<comment type="caution">
    <text evidence="6">The sequence shown here is derived from an EMBL/GenBank/DDBJ whole genome shotgun (WGS) entry which is preliminary data.</text>
</comment>
<name>A0A7K1L9Y8_9ACTN</name>
<protein>
    <submittedName>
        <fullName evidence="6">LLM class flavin-dependent oxidoreductase</fullName>
    </submittedName>
</protein>
<dbReference type="GO" id="GO:0008726">
    <property type="term" value="F:alkanesulfonate monooxygenase activity"/>
    <property type="evidence" value="ECO:0007669"/>
    <property type="project" value="TreeGrafter"/>
</dbReference>
<evidence type="ECO:0000313" key="7">
    <source>
        <dbReference type="Proteomes" id="UP000432015"/>
    </source>
</evidence>
<evidence type="ECO:0000256" key="4">
    <source>
        <dbReference type="ARBA" id="ARBA00023033"/>
    </source>
</evidence>